<dbReference type="Proteomes" id="UP000232688">
    <property type="component" value="Unassembled WGS sequence"/>
</dbReference>
<dbReference type="AlphaFoldDB" id="A0A2N0R6X5"/>
<evidence type="ECO:0000313" key="2">
    <source>
        <dbReference type="Proteomes" id="UP000232688"/>
    </source>
</evidence>
<organism evidence="1 2">
    <name type="scientific">Rhizophagus irregularis</name>
    <dbReference type="NCBI Taxonomy" id="588596"/>
    <lineage>
        <taxon>Eukaryota</taxon>
        <taxon>Fungi</taxon>
        <taxon>Fungi incertae sedis</taxon>
        <taxon>Mucoromycota</taxon>
        <taxon>Glomeromycotina</taxon>
        <taxon>Glomeromycetes</taxon>
        <taxon>Glomerales</taxon>
        <taxon>Glomeraceae</taxon>
        <taxon>Rhizophagus</taxon>
    </lineage>
</organism>
<sequence>MKALLKSKSAGYEKTIWERIETELEKVNVESLGFDHPICSRVLDKPWHLLTMDIWKILYAN</sequence>
<protein>
    <submittedName>
        <fullName evidence="1">Uncharacterized protein</fullName>
    </submittedName>
</protein>
<dbReference type="VEuPathDB" id="FungiDB:RhiirA1_469982"/>
<reference evidence="1 2" key="2">
    <citation type="submission" date="2017-10" db="EMBL/GenBank/DDBJ databases">
        <title>Genome analyses suggest a sexual origin of heterokaryosis in a supposedly ancient asexual fungus.</title>
        <authorList>
            <person name="Corradi N."/>
            <person name="Sedzielewska K."/>
            <person name="Noel J."/>
            <person name="Charron P."/>
            <person name="Farinelli L."/>
            <person name="Marton T."/>
            <person name="Kruger M."/>
            <person name="Pelin A."/>
            <person name="Brachmann A."/>
            <person name="Corradi N."/>
        </authorList>
    </citation>
    <scope>NUCLEOTIDE SEQUENCE [LARGE SCALE GENOMIC DNA]</scope>
    <source>
        <strain evidence="1 2">A1</strain>
    </source>
</reference>
<gene>
    <name evidence="1" type="ORF">RhiirA1_469982</name>
</gene>
<evidence type="ECO:0000313" key="1">
    <source>
        <dbReference type="EMBL" id="PKC59068.1"/>
    </source>
</evidence>
<reference evidence="1 2" key="1">
    <citation type="submission" date="2017-10" db="EMBL/GenBank/DDBJ databases">
        <title>Extensive intraspecific genome diversity in a model arbuscular mycorrhizal fungus.</title>
        <authorList>
            <person name="Chen E.C.H."/>
            <person name="Morin E."/>
            <person name="Baudet D."/>
            <person name="Noel J."/>
            <person name="Ndikumana S."/>
            <person name="Charron P."/>
            <person name="St-Onge C."/>
            <person name="Giorgi J."/>
            <person name="Grigoriev I.V."/>
            <person name="Roux C."/>
            <person name="Martin F.M."/>
            <person name="Corradi N."/>
        </authorList>
    </citation>
    <scope>NUCLEOTIDE SEQUENCE [LARGE SCALE GENOMIC DNA]</scope>
    <source>
        <strain evidence="1 2">A1</strain>
    </source>
</reference>
<accession>A0A2N0R6X5</accession>
<dbReference type="EMBL" id="LLXH01001404">
    <property type="protein sequence ID" value="PKC59068.1"/>
    <property type="molecule type" value="Genomic_DNA"/>
</dbReference>
<name>A0A2N0R6X5_9GLOM</name>
<comment type="caution">
    <text evidence="1">The sequence shown here is derived from an EMBL/GenBank/DDBJ whole genome shotgun (WGS) entry which is preliminary data.</text>
</comment>
<proteinExistence type="predicted"/>